<organism evidence="2 3">
    <name type="scientific">Herpetosiphon aurantiacus (strain ATCC 23779 / DSM 785 / 114-95)</name>
    <dbReference type="NCBI Taxonomy" id="316274"/>
    <lineage>
        <taxon>Bacteria</taxon>
        <taxon>Bacillati</taxon>
        <taxon>Chloroflexota</taxon>
        <taxon>Chloroflexia</taxon>
        <taxon>Herpetosiphonales</taxon>
        <taxon>Herpetosiphonaceae</taxon>
        <taxon>Herpetosiphon</taxon>
    </lineage>
</organism>
<dbReference type="Gene3D" id="3.40.50.2000">
    <property type="entry name" value="Glycogen Phosphorylase B"/>
    <property type="match status" value="2"/>
</dbReference>
<dbReference type="CAZy" id="GT4">
    <property type="family name" value="Glycosyltransferase Family 4"/>
</dbReference>
<dbReference type="Proteomes" id="UP000000787">
    <property type="component" value="Plasmid pHAU01"/>
</dbReference>
<dbReference type="HOGENOM" id="CLU_711282_0_0_0"/>
<evidence type="ECO:0000313" key="3">
    <source>
        <dbReference type="Proteomes" id="UP000000787"/>
    </source>
</evidence>
<geneLocation type="plasmid" evidence="2 3">
    <name>pHAU01</name>
</geneLocation>
<keyword evidence="2" id="KW-0808">Transferase</keyword>
<keyword evidence="2" id="KW-0614">Plasmid</keyword>
<name>A9B8Q7_HERA2</name>
<dbReference type="InterPro" id="IPR028098">
    <property type="entry name" value="Glyco_trans_4-like_N"/>
</dbReference>
<keyword evidence="3" id="KW-1185">Reference proteome</keyword>
<dbReference type="EMBL" id="CP000876">
    <property type="protein sequence ID" value="ABX07721.1"/>
    <property type="molecule type" value="Genomic_DNA"/>
</dbReference>
<reference evidence="2 3" key="1">
    <citation type="journal article" date="2011" name="Stand. Genomic Sci.">
        <title>Complete genome sequence of the filamentous gliding predatory bacterium Herpetosiphon aurantiacus type strain (114-95(T)).</title>
        <authorList>
            <person name="Kiss H."/>
            <person name="Nett M."/>
            <person name="Domin N."/>
            <person name="Martin K."/>
            <person name="Maresca J.A."/>
            <person name="Copeland A."/>
            <person name="Lapidus A."/>
            <person name="Lucas S."/>
            <person name="Berry K.W."/>
            <person name="Glavina Del Rio T."/>
            <person name="Dalin E."/>
            <person name="Tice H."/>
            <person name="Pitluck S."/>
            <person name="Richardson P."/>
            <person name="Bruce D."/>
            <person name="Goodwin L."/>
            <person name="Han C."/>
            <person name="Detter J.C."/>
            <person name="Schmutz J."/>
            <person name="Brettin T."/>
            <person name="Land M."/>
            <person name="Hauser L."/>
            <person name="Kyrpides N.C."/>
            <person name="Ivanova N."/>
            <person name="Goker M."/>
            <person name="Woyke T."/>
            <person name="Klenk H.P."/>
            <person name="Bryant D.A."/>
        </authorList>
    </citation>
    <scope>NUCLEOTIDE SEQUENCE [LARGE SCALE GENOMIC DNA]</scope>
    <source>
        <strain evidence="3">ATCC 23779 / DSM 785 / 114-95</strain>
        <plasmid evidence="2">pHAU01</plasmid>
    </source>
</reference>
<sequence length="388" mass="42874">MKRIVLIAAGFEKHCLRLQPWRYLCEVAAQLQQHGHAVTIISTGTDPASLLYGIPIIRLSSIAAHPRNHALQAALHACQPDVVLWHLGKTSMLHGHYHYPGALNIGIFTSPLYHLAQLRTIGMGRLLKNYELGAMHLVGALIPQRIFQHGYQRQQLDHVVVQTQTTKAQLIDLGIAAHDITVLAPGVDSDWLTKPTHETDGRTALGFHATDHVLVYFGSPAPLRGLHTLLHAFSAARRQHPSLRLLILSRRHPRELQRADAQLGRLFQQSEIAPYVRIVSGYLPSQELVRHVALGDSVVLPFDLVPSDAPLSLLEAHALGKPLITTDISCLPEFAAYGPHVLAEAANPPSLQQALLASSQHRYRPPTTPSLVQSWTEMGTQWHHLLGQ</sequence>
<dbReference type="Pfam" id="PF13692">
    <property type="entry name" value="Glyco_trans_1_4"/>
    <property type="match status" value="1"/>
</dbReference>
<dbReference type="CDD" id="cd03801">
    <property type="entry name" value="GT4_PimA-like"/>
    <property type="match status" value="1"/>
</dbReference>
<accession>A9B8Q7</accession>
<evidence type="ECO:0000259" key="1">
    <source>
        <dbReference type="Pfam" id="PF13439"/>
    </source>
</evidence>
<protein>
    <submittedName>
        <fullName evidence="2">Glycosyl transferase group 1</fullName>
    </submittedName>
</protein>
<dbReference type="Pfam" id="PF13439">
    <property type="entry name" value="Glyco_transf_4"/>
    <property type="match status" value="1"/>
</dbReference>
<dbReference type="BioCyc" id="HAUR316274:GHYA-5155-MONOMER"/>
<gene>
    <name evidence="2" type="ordered locus">Haur_5093</name>
</gene>
<dbReference type="KEGG" id="hau:Haur_5093"/>
<dbReference type="PANTHER" id="PTHR12526">
    <property type="entry name" value="GLYCOSYLTRANSFERASE"/>
    <property type="match status" value="1"/>
</dbReference>
<dbReference type="GO" id="GO:0016740">
    <property type="term" value="F:transferase activity"/>
    <property type="evidence" value="ECO:0007669"/>
    <property type="project" value="UniProtKB-KW"/>
</dbReference>
<feature type="domain" description="Glycosyltransferase subfamily 4-like N-terminal" evidence="1">
    <location>
        <begin position="22"/>
        <end position="190"/>
    </location>
</feature>
<dbReference type="SUPFAM" id="SSF53756">
    <property type="entry name" value="UDP-Glycosyltransferase/glycogen phosphorylase"/>
    <property type="match status" value="1"/>
</dbReference>
<dbReference type="AlphaFoldDB" id="A9B8Q7"/>
<proteinExistence type="predicted"/>
<evidence type="ECO:0000313" key="2">
    <source>
        <dbReference type="EMBL" id="ABX07721.1"/>
    </source>
</evidence>
<dbReference type="InParanoid" id="A9B8Q7"/>